<evidence type="ECO:0000256" key="2">
    <source>
        <dbReference type="ARBA" id="ARBA00012925"/>
    </source>
</evidence>
<reference evidence="10" key="1">
    <citation type="submission" date="2022-02" db="EMBL/GenBank/DDBJ databases">
        <title>Atlantic sturgeon de novo genome assembly.</title>
        <authorList>
            <person name="Stock M."/>
            <person name="Klopp C."/>
            <person name="Guiguen Y."/>
            <person name="Cabau C."/>
            <person name="Parinello H."/>
            <person name="Santidrian Yebra-Pimentel E."/>
            <person name="Kuhl H."/>
            <person name="Dirks R.P."/>
            <person name="Guessner J."/>
            <person name="Wuertz S."/>
            <person name="Du K."/>
            <person name="Schartl M."/>
        </authorList>
    </citation>
    <scope>NUCLEOTIDE SEQUENCE</scope>
    <source>
        <strain evidence="10">STURGEONOMICS-FGT-2020</strain>
        <tissue evidence="10">Whole blood</tissue>
    </source>
</reference>
<evidence type="ECO:0000313" key="10">
    <source>
        <dbReference type="EMBL" id="KAK1157973.1"/>
    </source>
</evidence>
<feature type="domain" description="Alpha-carbonic anhydrase" evidence="9">
    <location>
        <begin position="26"/>
        <end position="284"/>
    </location>
</feature>
<dbReference type="InterPro" id="IPR018338">
    <property type="entry name" value="Carbonic_anhydrase_a-class_CS"/>
</dbReference>
<keyword evidence="8" id="KW-0472">Membrane</keyword>
<name>A0AAD8CUR7_ACIOX</name>
<dbReference type="Gene3D" id="3.10.200.10">
    <property type="entry name" value="Alpha carbonic anhydrase"/>
    <property type="match status" value="1"/>
</dbReference>
<dbReference type="GO" id="GO:0005886">
    <property type="term" value="C:plasma membrane"/>
    <property type="evidence" value="ECO:0007669"/>
    <property type="project" value="TreeGrafter"/>
</dbReference>
<dbReference type="PROSITE" id="PS51144">
    <property type="entry name" value="ALPHA_CA_2"/>
    <property type="match status" value="1"/>
</dbReference>
<comment type="caution">
    <text evidence="10">The sequence shown here is derived from an EMBL/GenBank/DDBJ whole genome shotgun (WGS) entry which is preliminary data.</text>
</comment>
<evidence type="ECO:0000256" key="6">
    <source>
        <dbReference type="ARBA" id="ARBA00023239"/>
    </source>
</evidence>
<keyword evidence="4 7" id="KW-0862">Zinc</keyword>
<keyword evidence="7" id="KW-0732">Signal</keyword>
<gene>
    <name evidence="10" type="primary">Ca12</name>
    <name evidence="10" type="ORF">AOXY_G24187</name>
</gene>
<comment type="similarity">
    <text evidence="1 7">Belongs to the alpha-carbonic anhydrase family.</text>
</comment>
<dbReference type="InterPro" id="IPR001148">
    <property type="entry name" value="CA_dom"/>
</dbReference>
<feature type="transmembrane region" description="Helical" evidence="8">
    <location>
        <begin position="288"/>
        <end position="312"/>
    </location>
</feature>
<keyword evidence="5" id="KW-0325">Glycoprotein</keyword>
<evidence type="ECO:0000256" key="4">
    <source>
        <dbReference type="ARBA" id="ARBA00022833"/>
    </source>
</evidence>
<dbReference type="InterPro" id="IPR036398">
    <property type="entry name" value="CA_dom_sf"/>
</dbReference>
<dbReference type="SUPFAM" id="SSF51069">
    <property type="entry name" value="Carbonic anhydrase"/>
    <property type="match status" value="1"/>
</dbReference>
<dbReference type="Proteomes" id="UP001230051">
    <property type="component" value="Unassembled WGS sequence"/>
</dbReference>
<keyword evidence="6 7" id="KW-0456">Lyase</keyword>
<dbReference type="SMART" id="SM01057">
    <property type="entry name" value="Carb_anhydrase"/>
    <property type="match status" value="1"/>
</dbReference>
<dbReference type="EMBL" id="JAGXEW010000025">
    <property type="protein sequence ID" value="KAK1157973.1"/>
    <property type="molecule type" value="Genomic_DNA"/>
</dbReference>
<dbReference type="GO" id="GO:0008270">
    <property type="term" value="F:zinc ion binding"/>
    <property type="evidence" value="ECO:0007669"/>
    <property type="project" value="UniProtKB-UniRule"/>
</dbReference>
<evidence type="ECO:0000256" key="5">
    <source>
        <dbReference type="ARBA" id="ARBA00023180"/>
    </source>
</evidence>
<keyword evidence="8" id="KW-0812">Transmembrane</keyword>
<comment type="function">
    <text evidence="7">Reversible hydration of carbon dioxide.</text>
</comment>
<evidence type="ECO:0000256" key="1">
    <source>
        <dbReference type="ARBA" id="ARBA00010718"/>
    </source>
</evidence>
<dbReference type="PANTHER" id="PTHR18952">
    <property type="entry name" value="CARBONIC ANHYDRASE"/>
    <property type="match status" value="1"/>
</dbReference>
<keyword evidence="3 7" id="KW-0479">Metal-binding</keyword>
<evidence type="ECO:0000256" key="8">
    <source>
        <dbReference type="SAM" id="Phobius"/>
    </source>
</evidence>
<protein>
    <recommendedName>
        <fullName evidence="2 7">Carbonic anhydrase</fullName>
        <ecNumber evidence="2 7">4.2.1.1</ecNumber>
    </recommendedName>
</protein>
<dbReference type="GO" id="GO:0004089">
    <property type="term" value="F:carbonate dehydratase activity"/>
    <property type="evidence" value="ECO:0007669"/>
    <property type="project" value="UniProtKB-UniRule"/>
</dbReference>
<evidence type="ECO:0000256" key="7">
    <source>
        <dbReference type="RuleBase" id="RU367011"/>
    </source>
</evidence>
<comment type="catalytic activity">
    <reaction evidence="7">
        <text>hydrogencarbonate + H(+) = CO2 + H2O</text>
        <dbReference type="Rhea" id="RHEA:10748"/>
        <dbReference type="ChEBI" id="CHEBI:15377"/>
        <dbReference type="ChEBI" id="CHEBI:15378"/>
        <dbReference type="ChEBI" id="CHEBI:16526"/>
        <dbReference type="ChEBI" id="CHEBI:17544"/>
        <dbReference type="EC" id="4.2.1.1"/>
    </reaction>
</comment>
<dbReference type="PROSITE" id="PS00162">
    <property type="entry name" value="ALPHA_CA_1"/>
    <property type="match status" value="1"/>
</dbReference>
<dbReference type="FunFam" id="3.10.200.10:FF:000003">
    <property type="entry name" value="Carbonic anhydrase 12"/>
    <property type="match status" value="1"/>
</dbReference>
<sequence>MTRRCLAILLQCLHVIALTSAASDGSKWSYTGLEGKYDWPKKHPYCGGVSQSPIDIRNELLQYDPTLRPVEVRGYSNCTEPLTLINNGHSVKMSLPSTMYISSLPHRYSAAQLHLHWGSTDHLGGSEHTINGKQYPAEMHVVHFNSDKYSNLSTAVDKADGLAVLGVFIDVGAFNPVFDHILSHLGSVRYRDQVVQIPAFNIFNLLPERLDEFYRYDGSLTTPPCYPSVLWTVFRNPVRISQEQLLSLQTVLYSTYVNEPISLKMNQNYRHPQEINERHVVVSFRDGVILAITLAAVLGAVLIVALIVFMLIKKRSKKNNQENNKGVIYKPAASKEEDASKV</sequence>
<proteinExistence type="inferred from homology"/>
<dbReference type="PANTHER" id="PTHR18952:SF19">
    <property type="entry name" value="CARBONIC ANHYDRASE 12"/>
    <property type="match status" value="1"/>
</dbReference>
<feature type="signal peptide" evidence="7">
    <location>
        <begin position="1"/>
        <end position="21"/>
    </location>
</feature>
<dbReference type="EC" id="4.2.1.1" evidence="2 7"/>
<keyword evidence="11" id="KW-1185">Reference proteome</keyword>
<keyword evidence="8" id="KW-1133">Transmembrane helix</keyword>
<feature type="chain" id="PRO_5041776102" description="Carbonic anhydrase" evidence="7">
    <location>
        <begin position="22"/>
        <end position="342"/>
    </location>
</feature>
<evidence type="ECO:0000313" key="11">
    <source>
        <dbReference type="Proteomes" id="UP001230051"/>
    </source>
</evidence>
<comment type="cofactor">
    <cofactor evidence="7">
        <name>Zn(2+)</name>
        <dbReference type="ChEBI" id="CHEBI:29105"/>
    </cofactor>
</comment>
<organism evidence="10 11">
    <name type="scientific">Acipenser oxyrinchus oxyrinchus</name>
    <dbReference type="NCBI Taxonomy" id="40147"/>
    <lineage>
        <taxon>Eukaryota</taxon>
        <taxon>Metazoa</taxon>
        <taxon>Chordata</taxon>
        <taxon>Craniata</taxon>
        <taxon>Vertebrata</taxon>
        <taxon>Euteleostomi</taxon>
        <taxon>Actinopterygii</taxon>
        <taxon>Chondrostei</taxon>
        <taxon>Acipenseriformes</taxon>
        <taxon>Acipenseridae</taxon>
        <taxon>Acipenser</taxon>
    </lineage>
</organism>
<evidence type="ECO:0000259" key="9">
    <source>
        <dbReference type="PROSITE" id="PS51144"/>
    </source>
</evidence>
<dbReference type="Pfam" id="PF00194">
    <property type="entry name" value="Carb_anhydrase"/>
    <property type="match status" value="1"/>
</dbReference>
<accession>A0AAD8CUR7</accession>
<dbReference type="InterPro" id="IPR023561">
    <property type="entry name" value="Carbonic_anhydrase_a-class"/>
</dbReference>
<evidence type="ECO:0000256" key="3">
    <source>
        <dbReference type="ARBA" id="ARBA00022723"/>
    </source>
</evidence>
<dbReference type="AlphaFoldDB" id="A0AAD8CUR7"/>